<gene>
    <name evidence="2" type="ORF">COA07_16810</name>
</gene>
<dbReference type="EMBL" id="NWVC01000015">
    <property type="protein sequence ID" value="PCG13033.1"/>
    <property type="molecule type" value="Genomic_DNA"/>
</dbReference>
<keyword evidence="1" id="KW-0812">Transmembrane</keyword>
<reference evidence="2 3" key="1">
    <citation type="submission" date="2017-09" db="EMBL/GenBank/DDBJ databases">
        <title>Sphingomonas adhaesiva DSM 7418, whole genome shotgun sequence.</title>
        <authorList>
            <person name="Feng G."/>
            <person name="Zhu H."/>
        </authorList>
    </citation>
    <scope>NUCLEOTIDE SEQUENCE [LARGE SCALE GENOMIC DNA]</scope>
    <source>
        <strain evidence="2 3">DSM 7418</strain>
    </source>
</reference>
<dbReference type="Proteomes" id="UP000218323">
    <property type="component" value="Unassembled WGS sequence"/>
</dbReference>
<protein>
    <submittedName>
        <fullName evidence="2">Uncharacterized protein</fullName>
    </submittedName>
</protein>
<dbReference type="RefSeq" id="WP_088184517.1">
    <property type="nucleotide sequence ID" value="NZ_NWVC01000015.1"/>
</dbReference>
<feature type="transmembrane region" description="Helical" evidence="1">
    <location>
        <begin position="140"/>
        <end position="161"/>
    </location>
</feature>
<evidence type="ECO:0000256" key="1">
    <source>
        <dbReference type="SAM" id="Phobius"/>
    </source>
</evidence>
<keyword evidence="1" id="KW-1133">Transmembrane helix</keyword>
<comment type="caution">
    <text evidence="2">The sequence shown here is derived from an EMBL/GenBank/DDBJ whole genome shotgun (WGS) entry which is preliminary data.</text>
</comment>
<accession>A0A2A4I5G6</accession>
<evidence type="ECO:0000313" key="3">
    <source>
        <dbReference type="Proteomes" id="UP000218323"/>
    </source>
</evidence>
<evidence type="ECO:0000313" key="2">
    <source>
        <dbReference type="EMBL" id="PCG13033.1"/>
    </source>
</evidence>
<dbReference type="InterPro" id="IPR046121">
    <property type="entry name" value="DUF6118"/>
</dbReference>
<dbReference type="Pfam" id="PF19613">
    <property type="entry name" value="DUF6118"/>
    <property type="match status" value="1"/>
</dbReference>
<name>A0A2A4I5G6_9SPHN</name>
<proteinExistence type="predicted"/>
<keyword evidence="1" id="KW-0472">Membrane</keyword>
<sequence>MDDDIQEGGDPAEAFDRLRAVIEGQDRELALLRRAVEGLAAERAHIDVPDYTETLGRMQQGVDATADRIAVINDVIARSPALAMTPEQMAQRIAAAGNAARREDQAALAKAGEDKARIMAELRAVAGSAWTRADQKNRQLWFGLGGAAAGILAWAILPGLVAREVAPASWQWPERMAARTLDLPRWEAGQRMMQSASSTAFSAIVAGDKIVTANREMIERCEKAAIKTGKAVSCTIRIKPEEQR</sequence>
<organism evidence="2 3">
    <name type="scientific">Sphingomonas adhaesiva</name>
    <dbReference type="NCBI Taxonomy" id="28212"/>
    <lineage>
        <taxon>Bacteria</taxon>
        <taxon>Pseudomonadati</taxon>
        <taxon>Pseudomonadota</taxon>
        <taxon>Alphaproteobacteria</taxon>
        <taxon>Sphingomonadales</taxon>
        <taxon>Sphingomonadaceae</taxon>
        <taxon>Sphingomonas</taxon>
    </lineage>
</organism>
<keyword evidence="3" id="KW-1185">Reference proteome</keyword>
<dbReference type="AlphaFoldDB" id="A0A2A4I5G6"/>